<dbReference type="InterPro" id="IPR002872">
    <property type="entry name" value="Proline_DH_dom"/>
</dbReference>
<evidence type="ECO:0000256" key="3">
    <source>
        <dbReference type="ARBA" id="ARBA00022837"/>
    </source>
</evidence>
<comment type="similarity">
    <text evidence="2 6">Belongs to the proline oxidase family.</text>
</comment>
<dbReference type="GO" id="GO:0005739">
    <property type="term" value="C:mitochondrion"/>
    <property type="evidence" value="ECO:0007669"/>
    <property type="project" value="TreeGrafter"/>
</dbReference>
<organism evidence="8 9">
    <name type="scientific">Parastrongyloides trichosuri</name>
    <name type="common">Possum-specific nematode worm</name>
    <dbReference type="NCBI Taxonomy" id="131310"/>
    <lineage>
        <taxon>Eukaryota</taxon>
        <taxon>Metazoa</taxon>
        <taxon>Ecdysozoa</taxon>
        <taxon>Nematoda</taxon>
        <taxon>Chromadorea</taxon>
        <taxon>Rhabditida</taxon>
        <taxon>Tylenchina</taxon>
        <taxon>Panagrolaimomorpha</taxon>
        <taxon>Strongyloidoidea</taxon>
        <taxon>Strongyloididae</taxon>
        <taxon>Parastrongyloides</taxon>
    </lineage>
</organism>
<evidence type="ECO:0000256" key="1">
    <source>
        <dbReference type="ARBA" id="ARBA00004739"/>
    </source>
</evidence>
<dbReference type="GO" id="GO:0005509">
    <property type="term" value="F:calcium ion binding"/>
    <property type="evidence" value="ECO:0007669"/>
    <property type="project" value="InterPro"/>
</dbReference>
<keyword evidence="5 6" id="KW-0642">Proline metabolism</keyword>
<evidence type="ECO:0000313" key="9">
    <source>
        <dbReference type="WBParaSite" id="PTRK_0000246900.1"/>
    </source>
</evidence>
<dbReference type="Proteomes" id="UP000038045">
    <property type="component" value="Unplaced"/>
</dbReference>
<protein>
    <recommendedName>
        <fullName evidence="6">Proline dehydrogenase</fullName>
        <ecNumber evidence="6">1.5.5.2</ecNumber>
    </recommendedName>
</protein>
<reference evidence="9" key="1">
    <citation type="submission" date="2017-02" db="UniProtKB">
        <authorList>
            <consortium name="WormBaseParasite"/>
        </authorList>
    </citation>
    <scope>IDENTIFICATION</scope>
</reference>
<dbReference type="STRING" id="131310.A0A0N4Z5S4"/>
<dbReference type="InterPro" id="IPR029041">
    <property type="entry name" value="FAD-linked_oxidoreductase-like"/>
</dbReference>
<evidence type="ECO:0000256" key="5">
    <source>
        <dbReference type="ARBA" id="ARBA00023062"/>
    </source>
</evidence>
<evidence type="ECO:0000256" key="4">
    <source>
        <dbReference type="ARBA" id="ARBA00023002"/>
    </source>
</evidence>
<dbReference type="PANTHER" id="PTHR13914:SF0">
    <property type="entry name" value="PROLINE DEHYDROGENASE 1, MITOCHONDRIAL"/>
    <property type="match status" value="1"/>
</dbReference>
<dbReference type="PROSITE" id="PS00018">
    <property type="entry name" value="EF_HAND_1"/>
    <property type="match status" value="1"/>
</dbReference>
<keyword evidence="8" id="KW-1185">Reference proteome</keyword>
<keyword evidence="6" id="KW-0285">Flavoprotein</keyword>
<evidence type="ECO:0000256" key="6">
    <source>
        <dbReference type="RuleBase" id="RU364054"/>
    </source>
</evidence>
<dbReference type="Pfam" id="PF13499">
    <property type="entry name" value="EF-hand_7"/>
    <property type="match status" value="1"/>
</dbReference>
<dbReference type="PROSITE" id="PS50222">
    <property type="entry name" value="EF_HAND_2"/>
    <property type="match status" value="1"/>
</dbReference>
<dbReference type="Pfam" id="PF01619">
    <property type="entry name" value="Pro_dh"/>
    <property type="match status" value="1"/>
</dbReference>
<dbReference type="SMART" id="SM00054">
    <property type="entry name" value="EFh"/>
    <property type="match status" value="1"/>
</dbReference>
<sequence length="617" mass="71558">MNFKHLITLSGRRYLTLNQQNFVYKSKYVTNLDFIRCLSTKQLTPEEKKKEINEVYGRLDKSFENTKEAFKSKNFIELCRAILVFKICSYNVIVENNQKIMNIMKKVLGQRAFEWIIKKTFYLQFVAGEDIPQSVKCMEKLQKYGVKSILDYSVEADISEQEAEEKATADISDSAIQHSIPIVDVEDKQKVDAIHEKYTVHKRFADRRKGVSGARTYFYESEVQCDKNVEIFKQCIDAVALANTEEQQGLTVLKITALGRPQLLLKLSEVIEQTNKFFKRMLGKEKEDVLSGKISKERLIKKLKEKNVKVNEDEIDSWFKAIDADKSGYIDFLEFGDLLNQEKRASEVFKIFDTETGKMKPLIPNLTPSEEIQLDNMIKRLNEITEYASKKDIRLMIDAEQTYFQPAISRLAVELMRKHNKERALIFNTYQCYLKNALNYVNIDMELAKRENFHFGAKIVRGAYMEQERERAASIGYEDPINPNIEATNKMYHAVINRCIEEREIRGPGSVSVMAATHNEDSVRYILERMKDSNIAPSEKVICFAQLYGMCDQVSFSLGQAGYSVYKYLPFGPVKDVVPYLSRRALENRGFLAKAQKERRLLWSEFVRRTKSGQFFS</sequence>
<dbReference type="InterPro" id="IPR002048">
    <property type="entry name" value="EF_hand_dom"/>
</dbReference>
<dbReference type="WBParaSite" id="PTRK_0000246900.1">
    <property type="protein sequence ID" value="PTRK_0000246900.1"/>
    <property type="gene ID" value="PTRK_0000246900"/>
</dbReference>
<dbReference type="GO" id="GO:0071949">
    <property type="term" value="F:FAD binding"/>
    <property type="evidence" value="ECO:0007669"/>
    <property type="project" value="TreeGrafter"/>
</dbReference>
<comment type="function">
    <text evidence="6">Converts proline to delta-1-pyrroline-5-carboxylate.</text>
</comment>
<keyword evidence="3" id="KW-0106">Calcium</keyword>
<dbReference type="SUPFAM" id="SSF51730">
    <property type="entry name" value="FAD-linked oxidoreductase"/>
    <property type="match status" value="1"/>
</dbReference>
<dbReference type="CDD" id="cd00051">
    <property type="entry name" value="EFh"/>
    <property type="match status" value="1"/>
</dbReference>
<name>A0A0N4Z5S4_PARTI</name>
<feature type="domain" description="EF-hand" evidence="7">
    <location>
        <begin position="310"/>
        <end position="345"/>
    </location>
</feature>
<comment type="cofactor">
    <cofactor evidence="6">
        <name>FAD</name>
        <dbReference type="ChEBI" id="CHEBI:57692"/>
    </cofactor>
</comment>
<dbReference type="AlphaFoldDB" id="A0A0N4Z5S4"/>
<dbReference type="GO" id="GO:0004657">
    <property type="term" value="F:proline dehydrogenase activity"/>
    <property type="evidence" value="ECO:0007669"/>
    <property type="project" value="UniProtKB-EC"/>
</dbReference>
<evidence type="ECO:0000313" key="8">
    <source>
        <dbReference type="Proteomes" id="UP000038045"/>
    </source>
</evidence>
<dbReference type="EC" id="1.5.5.2" evidence="6"/>
<accession>A0A0N4Z5S4</accession>
<evidence type="ECO:0000256" key="2">
    <source>
        <dbReference type="ARBA" id="ARBA00005869"/>
    </source>
</evidence>
<dbReference type="InterPro" id="IPR018247">
    <property type="entry name" value="EF_Hand_1_Ca_BS"/>
</dbReference>
<dbReference type="InterPro" id="IPR011992">
    <property type="entry name" value="EF-hand-dom_pair"/>
</dbReference>
<keyword evidence="4 6" id="KW-0560">Oxidoreductase</keyword>
<proteinExistence type="inferred from homology"/>
<dbReference type="PANTHER" id="PTHR13914">
    <property type="entry name" value="PROLINE OXIDASE"/>
    <property type="match status" value="1"/>
</dbReference>
<comment type="pathway">
    <text evidence="1">Amino-acid degradation; L-proline degradation into L-glutamate; L-glutamate from L-proline: step 1/2.</text>
</comment>
<dbReference type="Gene3D" id="1.10.238.10">
    <property type="entry name" value="EF-hand"/>
    <property type="match status" value="1"/>
</dbReference>
<comment type="catalytic activity">
    <reaction evidence="6">
        <text>L-proline + a quinone = (S)-1-pyrroline-5-carboxylate + a quinol + H(+)</text>
        <dbReference type="Rhea" id="RHEA:23784"/>
        <dbReference type="ChEBI" id="CHEBI:15378"/>
        <dbReference type="ChEBI" id="CHEBI:17388"/>
        <dbReference type="ChEBI" id="CHEBI:24646"/>
        <dbReference type="ChEBI" id="CHEBI:60039"/>
        <dbReference type="ChEBI" id="CHEBI:132124"/>
        <dbReference type="EC" id="1.5.5.2"/>
    </reaction>
</comment>
<evidence type="ECO:0000259" key="7">
    <source>
        <dbReference type="PROSITE" id="PS50222"/>
    </source>
</evidence>
<dbReference type="Gene3D" id="3.20.20.220">
    <property type="match status" value="1"/>
</dbReference>
<dbReference type="SUPFAM" id="SSF47473">
    <property type="entry name" value="EF-hand"/>
    <property type="match status" value="1"/>
</dbReference>
<dbReference type="GO" id="GO:0010133">
    <property type="term" value="P:L-proline catabolic process to L-glutamate"/>
    <property type="evidence" value="ECO:0007669"/>
    <property type="project" value="TreeGrafter"/>
</dbReference>
<dbReference type="InterPro" id="IPR015659">
    <property type="entry name" value="Proline_oxidase"/>
</dbReference>
<keyword evidence="6" id="KW-0274">FAD</keyword>